<dbReference type="EMBL" id="CP113089">
    <property type="protein sequence ID" value="WAB80375.1"/>
    <property type="molecule type" value="Genomic_DNA"/>
</dbReference>
<dbReference type="Proteomes" id="UP001164706">
    <property type="component" value="Chromosome"/>
</dbReference>
<feature type="disulfide bond" description="Redox-active" evidence="9">
    <location>
        <begin position="70"/>
        <end position="75"/>
    </location>
</feature>
<keyword evidence="3 8" id="KW-0274">FAD</keyword>
<feature type="binding site" evidence="8">
    <location>
        <position position="336"/>
    </location>
    <ligand>
        <name>FAD</name>
        <dbReference type="ChEBI" id="CHEBI:57692"/>
    </ligand>
</feature>
<dbReference type="PANTHER" id="PTHR43014">
    <property type="entry name" value="MERCURIC REDUCTASE"/>
    <property type="match status" value="1"/>
</dbReference>
<organism evidence="14 15">
    <name type="scientific">Microcella daejeonensis</name>
    <dbReference type="NCBI Taxonomy" id="2994971"/>
    <lineage>
        <taxon>Bacteria</taxon>
        <taxon>Bacillati</taxon>
        <taxon>Actinomycetota</taxon>
        <taxon>Actinomycetes</taxon>
        <taxon>Micrococcales</taxon>
        <taxon>Microbacteriaceae</taxon>
        <taxon>Microcella</taxon>
    </lineage>
</organism>
<dbReference type="PROSITE" id="PS00076">
    <property type="entry name" value="PYRIDINE_REDOX_1"/>
    <property type="match status" value="1"/>
</dbReference>
<evidence type="ECO:0000256" key="3">
    <source>
        <dbReference type="ARBA" id="ARBA00022827"/>
    </source>
</evidence>
<dbReference type="PIRSF" id="PIRSF000350">
    <property type="entry name" value="Mercury_reductase_MerA"/>
    <property type="match status" value="1"/>
</dbReference>
<comment type="similarity">
    <text evidence="1 10">Belongs to the class-I pyridine nucleotide-disulfide oxidoreductase family.</text>
</comment>
<gene>
    <name evidence="14" type="ORF">OVN18_07255</name>
</gene>
<protein>
    <submittedName>
        <fullName evidence="14">NAD(P)/FAD-dependent oxidoreductase</fullName>
    </submittedName>
</protein>
<keyword evidence="8" id="KW-0547">Nucleotide-binding</keyword>
<evidence type="ECO:0000256" key="11">
    <source>
        <dbReference type="SAM" id="MobiDB-lite"/>
    </source>
</evidence>
<evidence type="ECO:0000256" key="7">
    <source>
        <dbReference type="ARBA" id="ARBA00023284"/>
    </source>
</evidence>
<dbReference type="SUPFAM" id="SSF55424">
    <property type="entry name" value="FAD/NAD-linked reductases, dimerisation (C-terminal) domain"/>
    <property type="match status" value="1"/>
</dbReference>
<dbReference type="KEGG" id="mdb:OVN18_07255"/>
<keyword evidence="6" id="KW-1015">Disulfide bond</keyword>
<keyword evidence="4" id="KW-0521">NADP</keyword>
<dbReference type="InterPro" id="IPR012999">
    <property type="entry name" value="Pyr_OxRdtase_I_AS"/>
</dbReference>
<dbReference type="InterPro" id="IPR016156">
    <property type="entry name" value="FAD/NAD-linked_Rdtase_dimer_sf"/>
</dbReference>
<dbReference type="Gene3D" id="3.50.50.60">
    <property type="entry name" value="FAD/NAD(P)-binding domain"/>
    <property type="match status" value="2"/>
</dbReference>
<dbReference type="InterPro" id="IPR001100">
    <property type="entry name" value="Pyr_nuc-diS_OxRdtase"/>
</dbReference>
<evidence type="ECO:0000259" key="13">
    <source>
        <dbReference type="Pfam" id="PF07992"/>
    </source>
</evidence>
<dbReference type="RefSeq" id="WP_267780044.1">
    <property type="nucleotide sequence ID" value="NZ_CP113089.1"/>
</dbReference>
<accession>A0A9E8S7E4</accession>
<dbReference type="SUPFAM" id="SSF51905">
    <property type="entry name" value="FAD/NAD(P)-binding domain"/>
    <property type="match status" value="1"/>
</dbReference>
<keyword evidence="15" id="KW-1185">Reference proteome</keyword>
<evidence type="ECO:0000256" key="8">
    <source>
        <dbReference type="PIRSR" id="PIRSR000350-3"/>
    </source>
</evidence>
<evidence type="ECO:0000256" key="1">
    <source>
        <dbReference type="ARBA" id="ARBA00007532"/>
    </source>
</evidence>
<dbReference type="InterPro" id="IPR023753">
    <property type="entry name" value="FAD/NAD-binding_dom"/>
</dbReference>
<dbReference type="GO" id="GO:0016668">
    <property type="term" value="F:oxidoreductase activity, acting on a sulfur group of donors, NAD(P) as acceptor"/>
    <property type="evidence" value="ECO:0007669"/>
    <property type="project" value="InterPro"/>
</dbReference>
<feature type="region of interest" description="Disordered" evidence="11">
    <location>
        <begin position="1"/>
        <end position="25"/>
    </location>
</feature>
<feature type="domain" description="FAD/NAD(P)-binding" evidence="13">
    <location>
        <begin position="34"/>
        <end position="351"/>
    </location>
</feature>
<dbReference type="Gene3D" id="3.30.390.30">
    <property type="match status" value="1"/>
</dbReference>
<evidence type="ECO:0000256" key="4">
    <source>
        <dbReference type="ARBA" id="ARBA00022857"/>
    </source>
</evidence>
<keyword evidence="5 10" id="KW-0560">Oxidoreductase</keyword>
<proteinExistence type="inferred from homology"/>
<dbReference type="PRINTS" id="PR00368">
    <property type="entry name" value="FADPNR"/>
</dbReference>
<evidence type="ECO:0000256" key="2">
    <source>
        <dbReference type="ARBA" id="ARBA00022630"/>
    </source>
</evidence>
<evidence type="ECO:0000259" key="12">
    <source>
        <dbReference type="Pfam" id="PF02852"/>
    </source>
</evidence>
<evidence type="ECO:0000256" key="9">
    <source>
        <dbReference type="PIRSR" id="PIRSR000350-4"/>
    </source>
</evidence>
<evidence type="ECO:0000256" key="6">
    <source>
        <dbReference type="ARBA" id="ARBA00023157"/>
    </source>
</evidence>
<name>A0A9E8S7E4_9MICO</name>
<evidence type="ECO:0000313" key="14">
    <source>
        <dbReference type="EMBL" id="WAB80375.1"/>
    </source>
</evidence>
<keyword evidence="2 10" id="KW-0285">Flavoprotein</keyword>
<sequence length="499" mass="51596">MTPSAAAPTSAPTSAPMTASGPAASGALDDVTTEVLVVGAGPGGTAAALRARELGADVTVVEAAATGGTCVNLGCVPTRGLAKAARLMREVRTAGRYGIVAVDERVDWAATTGRVRAAVQAVREMKREPARFAEAGIRLLQEGRARFEDAHTMVIDSGRRIHADTIILAVGGHSSRIPIPGAELATVPEHVLDLPELPRRVAIIGAGNTGAQLVTIFRSLGSEVTVLDLAPRVLMTSDESVSAAIAEAFEADGVAVRTGIAGVDRLEQTGDGIAVHWRQGADAQRTLVDVVVMATGWPADLAPLALDKAGLEPERGFLPVDRFYRSPVPSILVVGDANGRDMLVQGAQFEGEAAAENAVLGVNRRSMLSLLPSGGFTDPDYGGVGATVAEARERDPGCIVVTVPFSDLDRAVIDDRTRGFLTLIVDRRRDLVLGAHAVGEHAIEIVQSVATAMAAGADAATLAAVRFAYPTYGAIIGLAARAALRDDPEVADVTSAVLG</sequence>
<dbReference type="InterPro" id="IPR036188">
    <property type="entry name" value="FAD/NAD-bd_sf"/>
</dbReference>
<evidence type="ECO:0000313" key="15">
    <source>
        <dbReference type="Proteomes" id="UP001164706"/>
    </source>
</evidence>
<dbReference type="InterPro" id="IPR004099">
    <property type="entry name" value="Pyr_nucl-diS_OxRdtase_dimer"/>
</dbReference>
<feature type="binding site" evidence="8">
    <location>
        <position position="296"/>
    </location>
    <ligand>
        <name>NAD(+)</name>
        <dbReference type="ChEBI" id="CHEBI:57540"/>
    </ligand>
</feature>
<keyword evidence="7 10" id="KW-0676">Redox-active center</keyword>
<comment type="cofactor">
    <cofactor evidence="8">
        <name>FAD</name>
        <dbReference type="ChEBI" id="CHEBI:57692"/>
    </cofactor>
    <text evidence="8">Binds 1 FAD per subunit.</text>
</comment>
<evidence type="ECO:0000256" key="5">
    <source>
        <dbReference type="ARBA" id="ARBA00023002"/>
    </source>
</evidence>
<feature type="domain" description="Pyridine nucleotide-disulphide oxidoreductase dimerisation" evidence="12">
    <location>
        <begin position="372"/>
        <end position="473"/>
    </location>
</feature>
<keyword evidence="8" id="KW-0520">NAD</keyword>
<evidence type="ECO:0000256" key="10">
    <source>
        <dbReference type="RuleBase" id="RU003691"/>
    </source>
</evidence>
<reference evidence="14" key="1">
    <citation type="submission" date="2022-11" db="EMBL/GenBank/DDBJ databases">
        <title>Description of Microcella daejonensis nov. sp, isolated from riverside soil.</title>
        <authorList>
            <person name="Molina K.M."/>
            <person name="Kim S.B."/>
        </authorList>
    </citation>
    <scope>NUCLEOTIDE SEQUENCE</scope>
    <source>
        <strain evidence="14">MMS21-STM12</strain>
    </source>
</reference>
<dbReference type="AlphaFoldDB" id="A0A9E8S7E4"/>
<dbReference type="Pfam" id="PF07992">
    <property type="entry name" value="Pyr_redox_2"/>
    <property type="match status" value="1"/>
</dbReference>
<dbReference type="GO" id="GO:0000166">
    <property type="term" value="F:nucleotide binding"/>
    <property type="evidence" value="ECO:0007669"/>
    <property type="project" value="UniProtKB-KW"/>
</dbReference>
<dbReference type="PRINTS" id="PR00411">
    <property type="entry name" value="PNDRDTASEI"/>
</dbReference>
<dbReference type="Pfam" id="PF02852">
    <property type="entry name" value="Pyr_redox_dim"/>
    <property type="match status" value="1"/>
</dbReference>